<evidence type="ECO:0000313" key="4">
    <source>
        <dbReference type="Proteomes" id="UP000723714"/>
    </source>
</evidence>
<dbReference type="InterPro" id="IPR050640">
    <property type="entry name" value="Bact_2-comp_sensor_kinase"/>
</dbReference>
<evidence type="ECO:0000259" key="2">
    <source>
        <dbReference type="PROSITE" id="PS50885"/>
    </source>
</evidence>
<gene>
    <name evidence="3" type="ORF">HGO97_010845</name>
</gene>
<keyword evidence="1" id="KW-1133">Transmembrane helix</keyword>
<protein>
    <submittedName>
        <fullName evidence="3">Histidine kinase</fullName>
    </submittedName>
</protein>
<keyword evidence="1" id="KW-0812">Transmembrane</keyword>
<name>A0ABS6D4Q5_9FIRM</name>
<dbReference type="PROSITE" id="PS50885">
    <property type="entry name" value="HAMP"/>
    <property type="match status" value="1"/>
</dbReference>
<feature type="transmembrane region" description="Helical" evidence="1">
    <location>
        <begin position="296"/>
        <end position="322"/>
    </location>
</feature>
<proteinExistence type="predicted"/>
<sequence>MRKSKLKNIPFKTKLFLSLGTVLLTLSLIVCIFFSRTSIRNAMNNDKTSMNIVLERISTQINELYEQMNIAATSITKNPTLKSVILKLNTADAGNAELYVEQTRRERTIQTALGNMMFSPIISNVILYNQDRGYFYYSGTYYDDMDYVYDRLEKLTLPNPADTLISIYKPPHQSDWTTDERMVLSVLRNFSDMTTTQDTIVEIQVPVSLMDAICTQDSFESQKEVMILDQSGNIVYPYNKEISSLPAKTVKQIQKQISSGKSRDYTYSYSYSAMKSETTGLTMVLLSNNTSIREQVISYIFTTIIVLILTLALTLLIIFTLITQMTRPLNELISYVNELSLDSDTKLKLPADSFNEFELLNTSMNQMVTNLKASIQEIYELQIRESMANLAALQAQVDPHFLYNALNSISAASEVYDSEVTTEMCQELSSMMRYVTSKKTEVHLIEELTHTKNYLEFMKISNGTNFNYQIEVSPELHTLLIPKLSIQPFAENSFRHGFKNTLPPWNFSIVCRAEKDQWEILITDNGGGFSKEALNQISTAPVAAAGLEINGLGLNNTFSRLALHFGSSFTYQVVNLTQGSQIILKGVFHHD</sequence>
<reference evidence="3 4" key="1">
    <citation type="submission" date="2021-06" db="EMBL/GenBank/DDBJ databases">
        <title>Faecalicatena sp. nov. isolated from porcine feces.</title>
        <authorList>
            <person name="Oh B.S."/>
            <person name="Lee J.H."/>
        </authorList>
    </citation>
    <scope>NUCLEOTIDE SEQUENCE [LARGE SCALE GENOMIC DNA]</scope>
    <source>
        <strain evidence="3 4">AGMB00832</strain>
    </source>
</reference>
<comment type="caution">
    <text evidence="3">The sequence shown here is derived from an EMBL/GenBank/DDBJ whole genome shotgun (WGS) entry which is preliminary data.</text>
</comment>
<dbReference type="InterPro" id="IPR003660">
    <property type="entry name" value="HAMP_dom"/>
</dbReference>
<evidence type="ECO:0000313" key="3">
    <source>
        <dbReference type="EMBL" id="MBU3876310.1"/>
    </source>
</evidence>
<dbReference type="RefSeq" id="WP_216241504.1">
    <property type="nucleotide sequence ID" value="NZ_JABACJ020000009.1"/>
</dbReference>
<feature type="domain" description="HAMP" evidence="2">
    <location>
        <begin position="323"/>
        <end position="376"/>
    </location>
</feature>
<organism evidence="3 4">
    <name type="scientific">Faecalicatena faecalis</name>
    <dbReference type="NCBI Taxonomy" id="2726362"/>
    <lineage>
        <taxon>Bacteria</taxon>
        <taxon>Bacillati</taxon>
        <taxon>Bacillota</taxon>
        <taxon>Clostridia</taxon>
        <taxon>Lachnospirales</taxon>
        <taxon>Lachnospiraceae</taxon>
        <taxon>Faecalicatena</taxon>
    </lineage>
</organism>
<keyword evidence="4" id="KW-1185">Reference proteome</keyword>
<accession>A0ABS6D4Q5</accession>
<dbReference type="PANTHER" id="PTHR34220:SF7">
    <property type="entry name" value="SENSOR HISTIDINE KINASE YPDA"/>
    <property type="match status" value="1"/>
</dbReference>
<dbReference type="GO" id="GO:0016301">
    <property type="term" value="F:kinase activity"/>
    <property type="evidence" value="ECO:0007669"/>
    <property type="project" value="UniProtKB-KW"/>
</dbReference>
<keyword evidence="3" id="KW-0418">Kinase</keyword>
<dbReference type="PANTHER" id="PTHR34220">
    <property type="entry name" value="SENSOR HISTIDINE KINASE YPDA"/>
    <property type="match status" value="1"/>
</dbReference>
<evidence type="ECO:0000256" key="1">
    <source>
        <dbReference type="SAM" id="Phobius"/>
    </source>
</evidence>
<dbReference type="SMART" id="SM00304">
    <property type="entry name" value="HAMP"/>
    <property type="match status" value="1"/>
</dbReference>
<keyword evidence="3" id="KW-0808">Transferase</keyword>
<dbReference type="Pfam" id="PF06580">
    <property type="entry name" value="His_kinase"/>
    <property type="match status" value="1"/>
</dbReference>
<keyword evidence="1" id="KW-0472">Membrane</keyword>
<dbReference type="InterPro" id="IPR010559">
    <property type="entry name" value="Sig_transdc_His_kin_internal"/>
</dbReference>
<dbReference type="Proteomes" id="UP000723714">
    <property type="component" value="Unassembled WGS sequence"/>
</dbReference>
<dbReference type="EMBL" id="JABACJ020000009">
    <property type="protein sequence ID" value="MBU3876310.1"/>
    <property type="molecule type" value="Genomic_DNA"/>
</dbReference>